<keyword evidence="4" id="KW-0227">DNA damage</keyword>
<comment type="catalytic activity">
    <reaction evidence="1">
        <text>Hydrolysis of DNA containing ring-opened 7-methylguanine residues, releasing 2,6-diamino-4-hydroxy-5-(N-methyl)formamidopyrimidine.</text>
        <dbReference type="EC" id="3.2.2.23"/>
    </reaction>
</comment>
<comment type="similarity">
    <text evidence="2">Belongs to the FPG family.</text>
</comment>
<dbReference type="RefSeq" id="WP_207616336.1">
    <property type="nucleotide sequence ID" value="NZ_JAFNLL010000025.1"/>
</dbReference>
<dbReference type="InterPro" id="IPR035937">
    <property type="entry name" value="FPG_N"/>
</dbReference>
<keyword evidence="12" id="KW-0326">Glycosidase</keyword>
<dbReference type="PROSITE" id="PS51068">
    <property type="entry name" value="FPG_CAT"/>
    <property type="match status" value="1"/>
</dbReference>
<accession>A0A939HES0</accession>
<dbReference type="GO" id="GO:0003684">
    <property type="term" value="F:damaged DNA binding"/>
    <property type="evidence" value="ECO:0007669"/>
    <property type="project" value="InterPro"/>
</dbReference>
<evidence type="ECO:0000256" key="3">
    <source>
        <dbReference type="ARBA" id="ARBA00022723"/>
    </source>
</evidence>
<proteinExistence type="inferred from homology"/>
<keyword evidence="6" id="KW-0378">Hydrolase</keyword>
<evidence type="ECO:0000256" key="4">
    <source>
        <dbReference type="ARBA" id="ARBA00022763"/>
    </source>
</evidence>
<evidence type="ECO:0000256" key="11">
    <source>
        <dbReference type="ARBA" id="ARBA00023268"/>
    </source>
</evidence>
<dbReference type="InterPro" id="IPR010979">
    <property type="entry name" value="Ribosomal_uS13-like_H2TH"/>
</dbReference>
<dbReference type="GO" id="GO:0003906">
    <property type="term" value="F:DNA-(apurinic or apyrimidinic site) endonuclease activity"/>
    <property type="evidence" value="ECO:0007669"/>
    <property type="project" value="InterPro"/>
</dbReference>
<evidence type="ECO:0000256" key="5">
    <source>
        <dbReference type="ARBA" id="ARBA00022771"/>
    </source>
</evidence>
<evidence type="ECO:0000256" key="8">
    <source>
        <dbReference type="ARBA" id="ARBA00023125"/>
    </source>
</evidence>
<dbReference type="PANTHER" id="PTHR22993:SF9">
    <property type="entry name" value="FORMAMIDOPYRIMIDINE-DNA GLYCOSYLASE"/>
    <property type="match status" value="1"/>
</dbReference>
<dbReference type="PROSITE" id="PS51066">
    <property type="entry name" value="ZF_FPG_2"/>
    <property type="match status" value="1"/>
</dbReference>
<evidence type="ECO:0000259" key="15">
    <source>
        <dbReference type="PROSITE" id="PS51066"/>
    </source>
</evidence>
<protein>
    <submittedName>
        <fullName evidence="17">Fpg/Nei family DNA glycosylase</fullName>
    </submittedName>
</protein>
<keyword evidence="18" id="KW-1185">Reference proteome</keyword>
<comment type="caution">
    <text evidence="17">The sequence shown here is derived from an EMBL/GenBank/DDBJ whole genome shotgun (WGS) entry which is preliminary data.</text>
</comment>
<dbReference type="SMART" id="SM01232">
    <property type="entry name" value="H2TH"/>
    <property type="match status" value="1"/>
</dbReference>
<evidence type="ECO:0000256" key="14">
    <source>
        <dbReference type="SAM" id="MobiDB-lite"/>
    </source>
</evidence>
<dbReference type="GO" id="GO:0016829">
    <property type="term" value="F:lyase activity"/>
    <property type="evidence" value="ECO:0007669"/>
    <property type="project" value="UniProtKB-KW"/>
</dbReference>
<feature type="region of interest" description="Disordered" evidence="14">
    <location>
        <begin position="283"/>
        <end position="317"/>
    </location>
</feature>
<evidence type="ECO:0000256" key="9">
    <source>
        <dbReference type="ARBA" id="ARBA00023204"/>
    </source>
</evidence>
<dbReference type="EMBL" id="JAFNLL010000025">
    <property type="protein sequence ID" value="MBO1268536.1"/>
    <property type="molecule type" value="Genomic_DNA"/>
</dbReference>
<dbReference type="SUPFAM" id="SSF57716">
    <property type="entry name" value="Glucocorticoid receptor-like (DNA-binding domain)"/>
    <property type="match status" value="1"/>
</dbReference>
<evidence type="ECO:0000256" key="1">
    <source>
        <dbReference type="ARBA" id="ARBA00001668"/>
    </source>
</evidence>
<evidence type="ECO:0000256" key="6">
    <source>
        <dbReference type="ARBA" id="ARBA00022801"/>
    </source>
</evidence>
<evidence type="ECO:0000256" key="2">
    <source>
        <dbReference type="ARBA" id="ARBA00009409"/>
    </source>
</evidence>
<keyword evidence="7" id="KW-0862">Zinc</keyword>
<dbReference type="InterPro" id="IPR012319">
    <property type="entry name" value="FPG_cat"/>
</dbReference>
<organism evidence="17 18">
    <name type="scientific">Arthrobacter cavernae</name>
    <dbReference type="NCBI Taxonomy" id="2817681"/>
    <lineage>
        <taxon>Bacteria</taxon>
        <taxon>Bacillati</taxon>
        <taxon>Actinomycetota</taxon>
        <taxon>Actinomycetes</taxon>
        <taxon>Micrococcales</taxon>
        <taxon>Micrococcaceae</taxon>
        <taxon>Arthrobacter</taxon>
    </lineage>
</organism>
<evidence type="ECO:0000313" key="17">
    <source>
        <dbReference type="EMBL" id="MBO1268536.1"/>
    </source>
</evidence>
<keyword evidence="10" id="KW-0456">Lyase</keyword>
<keyword evidence="9" id="KW-0234">DNA repair</keyword>
<gene>
    <name evidence="17" type="ORF">J1902_11190</name>
</gene>
<keyword evidence="3" id="KW-0479">Metal-binding</keyword>
<feature type="compositionally biased region" description="Low complexity" evidence="14">
    <location>
        <begin position="285"/>
        <end position="299"/>
    </location>
</feature>
<dbReference type="Gene3D" id="1.10.8.50">
    <property type="match status" value="1"/>
</dbReference>
<feature type="domain" description="FPG-type" evidence="15">
    <location>
        <begin position="250"/>
        <end position="284"/>
    </location>
</feature>
<dbReference type="Gene3D" id="3.20.190.10">
    <property type="entry name" value="MutM-like, N-terminal"/>
    <property type="match status" value="1"/>
</dbReference>
<keyword evidence="11" id="KW-0511">Multifunctional enzyme</keyword>
<reference evidence="17" key="1">
    <citation type="submission" date="2021-03" db="EMBL/GenBank/DDBJ databases">
        <title>A new species, PO-11, isolated from a karst cave deposit.</title>
        <authorList>
            <person name="Zhaoxiaoyong W."/>
        </authorList>
    </citation>
    <scope>NUCLEOTIDE SEQUENCE</scope>
    <source>
        <strain evidence="17">PO-11</strain>
    </source>
</reference>
<dbReference type="GO" id="GO:0034039">
    <property type="term" value="F:8-oxo-7,8-dihydroguanine DNA N-glycosylase activity"/>
    <property type="evidence" value="ECO:0007669"/>
    <property type="project" value="TreeGrafter"/>
</dbReference>
<dbReference type="SMART" id="SM00898">
    <property type="entry name" value="Fapy_DNA_glyco"/>
    <property type="match status" value="1"/>
</dbReference>
<dbReference type="SUPFAM" id="SSF81624">
    <property type="entry name" value="N-terminal domain of MutM-like DNA repair proteins"/>
    <property type="match status" value="1"/>
</dbReference>
<dbReference type="PANTHER" id="PTHR22993">
    <property type="entry name" value="FORMAMIDOPYRIMIDINE-DNA GLYCOSYLASE"/>
    <property type="match status" value="1"/>
</dbReference>
<feature type="domain" description="Formamidopyrimidine-DNA glycosylase catalytic" evidence="16">
    <location>
        <begin position="2"/>
        <end position="117"/>
    </location>
</feature>
<evidence type="ECO:0000313" key="18">
    <source>
        <dbReference type="Proteomes" id="UP000664164"/>
    </source>
</evidence>
<evidence type="ECO:0000256" key="7">
    <source>
        <dbReference type="ARBA" id="ARBA00022833"/>
    </source>
</evidence>
<dbReference type="SUPFAM" id="SSF46946">
    <property type="entry name" value="S13-like H2TH domain"/>
    <property type="match status" value="1"/>
</dbReference>
<dbReference type="InterPro" id="IPR000214">
    <property type="entry name" value="Znf_DNA_glyclase/AP_lyase"/>
</dbReference>
<dbReference type="Pfam" id="PF06831">
    <property type="entry name" value="H2TH"/>
    <property type="match status" value="1"/>
</dbReference>
<dbReference type="Pfam" id="PF01149">
    <property type="entry name" value="Fapy_DNA_glyco"/>
    <property type="match status" value="1"/>
</dbReference>
<dbReference type="Proteomes" id="UP000664164">
    <property type="component" value="Unassembled WGS sequence"/>
</dbReference>
<keyword evidence="8" id="KW-0238">DNA-binding</keyword>
<keyword evidence="5 13" id="KW-0863">Zinc-finger</keyword>
<evidence type="ECO:0000256" key="10">
    <source>
        <dbReference type="ARBA" id="ARBA00023239"/>
    </source>
</evidence>
<name>A0A939HES0_9MICC</name>
<dbReference type="GO" id="GO:0006284">
    <property type="term" value="P:base-excision repair"/>
    <property type="evidence" value="ECO:0007669"/>
    <property type="project" value="InterPro"/>
</dbReference>
<evidence type="ECO:0000256" key="12">
    <source>
        <dbReference type="ARBA" id="ARBA00023295"/>
    </source>
</evidence>
<sequence length="317" mass="33836">MPELPELAAMATFLDGKLRGAVITQVQFPNYFSLKTKNPPPEELPGRMVDSVSRRGKFVLLKTVPGPDTPPAASYPAAMFLAFNLAQAGWLHFMEKAVGPVDKPGFIAARLNFARNGQDVSFDLTDAGTWKGLAVFIVSDPADIHGMAELGPEPLAPGFGLEEFSRLFSARQQLKALLKDQKVLAGIGNAYSDEILHAAKLSPFVAASTLDSETIERLFTTMRSLLADAVQEATGKPPEDLKALKKSSMRVHGRTGQACPDCGDTVREVAYASGSLQYCPTCQTGGKSSRSGAAGRPARQSWRSCGSARGASAMMDA</sequence>
<evidence type="ECO:0000256" key="13">
    <source>
        <dbReference type="PROSITE-ProRule" id="PRU00391"/>
    </source>
</evidence>
<dbReference type="AlphaFoldDB" id="A0A939HES0"/>
<dbReference type="GO" id="GO:0008270">
    <property type="term" value="F:zinc ion binding"/>
    <property type="evidence" value="ECO:0007669"/>
    <property type="project" value="UniProtKB-KW"/>
</dbReference>
<dbReference type="InterPro" id="IPR015886">
    <property type="entry name" value="H2TH_FPG"/>
</dbReference>
<evidence type="ECO:0000259" key="16">
    <source>
        <dbReference type="PROSITE" id="PS51068"/>
    </source>
</evidence>